<feature type="compositionally biased region" description="Basic and acidic residues" evidence="1">
    <location>
        <begin position="123"/>
        <end position="135"/>
    </location>
</feature>
<evidence type="ECO:0000313" key="2">
    <source>
        <dbReference type="EMBL" id="GAA0138839.1"/>
    </source>
</evidence>
<dbReference type="AlphaFoldDB" id="A0AAV3NHK7"/>
<protein>
    <submittedName>
        <fullName evidence="2">Uncharacterized protein</fullName>
    </submittedName>
</protein>
<gene>
    <name evidence="2" type="ORF">LIER_00505</name>
</gene>
<dbReference type="Proteomes" id="UP001454036">
    <property type="component" value="Unassembled WGS sequence"/>
</dbReference>
<feature type="compositionally biased region" description="Polar residues" evidence="1">
    <location>
        <begin position="1"/>
        <end position="15"/>
    </location>
</feature>
<keyword evidence="3" id="KW-1185">Reference proteome</keyword>
<name>A0AAV3NHK7_LITER</name>
<accession>A0AAV3NHK7</accession>
<feature type="compositionally biased region" description="Basic and acidic residues" evidence="1">
    <location>
        <begin position="41"/>
        <end position="86"/>
    </location>
</feature>
<feature type="compositionally biased region" description="Basic residues" evidence="1">
    <location>
        <begin position="136"/>
        <end position="150"/>
    </location>
</feature>
<feature type="compositionally biased region" description="Basic and acidic residues" evidence="1">
    <location>
        <begin position="178"/>
        <end position="189"/>
    </location>
</feature>
<sequence length="272" mass="31417">MEQGATSQLGVTTRARSGAIQYPSRGPLPQDFPWPQTKELVQTKETGEPSPRERTHDTNQEQVDESKDKDSRSHPSRRPGEKDNHRSAPSVGNLLDKDSRHDHGIDLKQSREQPAMSYYKSKLYVEEISRRDYNPRRNHRQQHRRYRKPSPFRNQHTEQRDYSQEYYSSTPDNLSRPPSRENRMEEINKGKTPVGSPETNNFQGVTRNHQENKQQVPHGEGNAGGSNDVIAKLQLQVEELNNRLRDIAPSKVLAKHSTLLPFSCRMRHEPMP</sequence>
<dbReference type="EMBL" id="BAABME010000039">
    <property type="protein sequence ID" value="GAA0138839.1"/>
    <property type="molecule type" value="Genomic_DNA"/>
</dbReference>
<evidence type="ECO:0000256" key="1">
    <source>
        <dbReference type="SAM" id="MobiDB-lite"/>
    </source>
</evidence>
<proteinExistence type="predicted"/>
<organism evidence="2 3">
    <name type="scientific">Lithospermum erythrorhizon</name>
    <name type="common">Purple gromwell</name>
    <name type="synonym">Lithospermum officinale var. erythrorhizon</name>
    <dbReference type="NCBI Taxonomy" id="34254"/>
    <lineage>
        <taxon>Eukaryota</taxon>
        <taxon>Viridiplantae</taxon>
        <taxon>Streptophyta</taxon>
        <taxon>Embryophyta</taxon>
        <taxon>Tracheophyta</taxon>
        <taxon>Spermatophyta</taxon>
        <taxon>Magnoliopsida</taxon>
        <taxon>eudicotyledons</taxon>
        <taxon>Gunneridae</taxon>
        <taxon>Pentapetalae</taxon>
        <taxon>asterids</taxon>
        <taxon>lamiids</taxon>
        <taxon>Boraginales</taxon>
        <taxon>Boraginaceae</taxon>
        <taxon>Boraginoideae</taxon>
        <taxon>Lithospermeae</taxon>
        <taxon>Lithospermum</taxon>
    </lineage>
</organism>
<comment type="caution">
    <text evidence="2">The sequence shown here is derived from an EMBL/GenBank/DDBJ whole genome shotgun (WGS) entry which is preliminary data.</text>
</comment>
<evidence type="ECO:0000313" key="3">
    <source>
        <dbReference type="Proteomes" id="UP001454036"/>
    </source>
</evidence>
<reference evidence="2 3" key="1">
    <citation type="submission" date="2024-01" db="EMBL/GenBank/DDBJ databases">
        <title>The complete chloroplast genome sequence of Lithospermum erythrorhizon: insights into the phylogenetic relationship among Boraginaceae species and the maternal lineages of purple gromwells.</title>
        <authorList>
            <person name="Okada T."/>
            <person name="Watanabe K."/>
        </authorList>
    </citation>
    <scope>NUCLEOTIDE SEQUENCE [LARGE SCALE GENOMIC DNA]</scope>
</reference>
<feature type="region of interest" description="Disordered" evidence="1">
    <location>
        <begin position="1"/>
        <end position="204"/>
    </location>
</feature>
<feature type="compositionally biased region" description="Basic and acidic residues" evidence="1">
    <location>
        <begin position="95"/>
        <end position="111"/>
    </location>
</feature>